<dbReference type="GO" id="GO:0004499">
    <property type="term" value="F:N,N-dimethylaniline monooxygenase activity"/>
    <property type="evidence" value="ECO:0007669"/>
    <property type="project" value="InterPro"/>
</dbReference>
<dbReference type="Proteomes" id="UP000016933">
    <property type="component" value="Unassembled WGS sequence"/>
</dbReference>
<keyword evidence="3" id="KW-0521">NADP</keyword>
<dbReference type="EMBL" id="KB446535">
    <property type="protein sequence ID" value="EME49158.1"/>
    <property type="molecule type" value="Genomic_DNA"/>
</dbReference>
<dbReference type="HOGENOM" id="CLU_006937_8_1_1"/>
<evidence type="ECO:0008006" key="7">
    <source>
        <dbReference type="Google" id="ProtNLM"/>
    </source>
</evidence>
<reference evidence="6" key="1">
    <citation type="journal article" date="2012" name="PLoS Genet.">
        <title>The genomes of the fungal plant pathogens Cladosporium fulvum and Dothistroma septosporum reveal adaptation to different hosts and lifestyles but also signatures of common ancestry.</title>
        <authorList>
            <person name="de Wit P.J.G.M."/>
            <person name="van der Burgt A."/>
            <person name="Oekmen B."/>
            <person name="Stergiopoulos I."/>
            <person name="Abd-Elsalam K.A."/>
            <person name="Aerts A.L."/>
            <person name="Bahkali A.H."/>
            <person name="Beenen H.G."/>
            <person name="Chettri P."/>
            <person name="Cox M.P."/>
            <person name="Datema E."/>
            <person name="de Vries R.P."/>
            <person name="Dhillon B."/>
            <person name="Ganley A.R."/>
            <person name="Griffiths S.A."/>
            <person name="Guo Y."/>
            <person name="Hamelin R.C."/>
            <person name="Henrissat B."/>
            <person name="Kabir M.S."/>
            <person name="Jashni M.K."/>
            <person name="Kema G."/>
            <person name="Klaubauf S."/>
            <person name="Lapidus A."/>
            <person name="Levasseur A."/>
            <person name="Lindquist E."/>
            <person name="Mehrabi R."/>
            <person name="Ohm R.A."/>
            <person name="Owen T.J."/>
            <person name="Salamov A."/>
            <person name="Schwelm A."/>
            <person name="Schijlen E."/>
            <person name="Sun H."/>
            <person name="van den Burg H.A."/>
            <person name="van Ham R.C.H.J."/>
            <person name="Zhang S."/>
            <person name="Goodwin S.B."/>
            <person name="Grigoriev I.V."/>
            <person name="Collemare J."/>
            <person name="Bradshaw R.E."/>
        </authorList>
    </citation>
    <scope>NUCLEOTIDE SEQUENCE [LARGE SCALE GENOMIC DNA]</scope>
    <source>
        <strain evidence="6">NZE10 / CBS 128990</strain>
    </source>
</reference>
<evidence type="ECO:0000256" key="2">
    <source>
        <dbReference type="ARBA" id="ARBA00022827"/>
    </source>
</evidence>
<dbReference type="OMA" id="YRYSWDL"/>
<dbReference type="OrthoDB" id="66881at2759"/>
<dbReference type="AlphaFoldDB" id="N1Q1M7"/>
<evidence type="ECO:0000313" key="6">
    <source>
        <dbReference type="Proteomes" id="UP000016933"/>
    </source>
</evidence>
<sequence length="550" mass="62546">MVSEHYDAVIVGCGFAGIFQLKRLRDDLGLRCLCIDQAGGVGGTWWHNQYPGAMSDTESYVYRFSWDKDDLQQHPWKEHYVKQPEVLAYLQHVAKKHDLYKDMRFNTEMSGASWDDEQRCWRITVKGDQQLTARYLITGLGLLSKTNYPDIPGIHSFGGDIHHTAKWPKDFPLEGKRVGVIGCGSTGVQVITEIGRKVGRLICFQRHPQYSVPSGDKKVTPEYRQWVNENYDGIWSNVRNSMTAFGFKESKTSYHDVDEEERERIFEEVWQQGNGFRFMFGAFNDIVVDETANKGAQDFIRKKIGEIVKDPEKARKLKPYDMYARRPLCDGNASNNQKYFEQFNRPNVDIVDLKETPITQIEGKGIRTSDGVLHELDVLILATGFDAVEGNYSRMAIRGRNDVSLQEAWKDGPHSLLGVHVPEFPNAFMITGPKGPFTNIPPTIEAQVEWITSLIREGQKKTSPVIEATHEGEQRWAKLCEKLAANSLFWKASENWIFGANVAGKPRTLRFYFGGLVGYYGELQKQVQEGFPDFRAFDGGSQDGADTVRL</sequence>
<proteinExistence type="predicted"/>
<keyword evidence="4" id="KW-0560">Oxidoreductase</keyword>
<keyword evidence="2" id="KW-0274">FAD</keyword>
<evidence type="ECO:0000256" key="1">
    <source>
        <dbReference type="ARBA" id="ARBA00022630"/>
    </source>
</evidence>
<organism evidence="5 6">
    <name type="scientific">Dothistroma septosporum (strain NZE10 / CBS 128990)</name>
    <name type="common">Red band needle blight fungus</name>
    <name type="synonym">Mycosphaerella pini</name>
    <dbReference type="NCBI Taxonomy" id="675120"/>
    <lineage>
        <taxon>Eukaryota</taxon>
        <taxon>Fungi</taxon>
        <taxon>Dikarya</taxon>
        <taxon>Ascomycota</taxon>
        <taxon>Pezizomycotina</taxon>
        <taxon>Dothideomycetes</taxon>
        <taxon>Dothideomycetidae</taxon>
        <taxon>Mycosphaerellales</taxon>
        <taxon>Mycosphaerellaceae</taxon>
        <taxon>Dothistroma</taxon>
    </lineage>
</organism>
<dbReference type="SUPFAM" id="SSF51905">
    <property type="entry name" value="FAD/NAD(P)-binding domain"/>
    <property type="match status" value="2"/>
</dbReference>
<dbReference type="InterPro" id="IPR020946">
    <property type="entry name" value="Flavin_mOase-like"/>
</dbReference>
<accession>N1Q1M7</accession>
<dbReference type="Gene3D" id="3.50.50.60">
    <property type="entry name" value="FAD/NAD(P)-binding domain"/>
    <property type="match status" value="2"/>
</dbReference>
<evidence type="ECO:0000256" key="4">
    <source>
        <dbReference type="ARBA" id="ARBA00023002"/>
    </source>
</evidence>
<dbReference type="Pfam" id="PF00743">
    <property type="entry name" value="FMO-like"/>
    <property type="match status" value="1"/>
</dbReference>
<dbReference type="GO" id="GO:0050661">
    <property type="term" value="F:NADP binding"/>
    <property type="evidence" value="ECO:0007669"/>
    <property type="project" value="InterPro"/>
</dbReference>
<evidence type="ECO:0000313" key="5">
    <source>
        <dbReference type="EMBL" id="EME49158.1"/>
    </source>
</evidence>
<dbReference type="PANTHER" id="PTHR43098:SF5">
    <property type="entry name" value="DUAL-FUNCTIONAL MONOOXYGENASE_METHYLTRANSFERASE PSOF"/>
    <property type="match status" value="1"/>
</dbReference>
<evidence type="ECO:0000256" key="3">
    <source>
        <dbReference type="ARBA" id="ARBA00022857"/>
    </source>
</evidence>
<keyword evidence="6" id="KW-1185">Reference proteome</keyword>
<dbReference type="eggNOG" id="KOG1399">
    <property type="taxonomic scope" value="Eukaryota"/>
</dbReference>
<protein>
    <recommendedName>
        <fullName evidence="7">FAD/NAD(P)-binding domain-containing protein</fullName>
    </recommendedName>
</protein>
<name>N1Q1M7_DOTSN</name>
<reference evidence="5 6" key="2">
    <citation type="journal article" date="2012" name="PLoS Pathog.">
        <title>Diverse lifestyles and strategies of plant pathogenesis encoded in the genomes of eighteen Dothideomycetes fungi.</title>
        <authorList>
            <person name="Ohm R.A."/>
            <person name="Feau N."/>
            <person name="Henrissat B."/>
            <person name="Schoch C.L."/>
            <person name="Horwitz B.A."/>
            <person name="Barry K.W."/>
            <person name="Condon B.J."/>
            <person name="Copeland A.C."/>
            <person name="Dhillon B."/>
            <person name="Glaser F."/>
            <person name="Hesse C.N."/>
            <person name="Kosti I."/>
            <person name="LaButti K."/>
            <person name="Lindquist E.A."/>
            <person name="Lucas S."/>
            <person name="Salamov A.A."/>
            <person name="Bradshaw R.E."/>
            <person name="Ciuffetti L."/>
            <person name="Hamelin R.C."/>
            <person name="Kema G.H.J."/>
            <person name="Lawrence C."/>
            <person name="Scott J.A."/>
            <person name="Spatafora J.W."/>
            <person name="Turgeon B.G."/>
            <person name="de Wit P.J.G.M."/>
            <person name="Zhong S."/>
            <person name="Goodwin S.B."/>
            <person name="Grigoriev I.V."/>
        </authorList>
    </citation>
    <scope>NUCLEOTIDE SEQUENCE [LARGE SCALE GENOMIC DNA]</scope>
    <source>
        <strain evidence="6">NZE10 / CBS 128990</strain>
    </source>
</reference>
<keyword evidence="1" id="KW-0285">Flavoprotein</keyword>
<dbReference type="InterPro" id="IPR050775">
    <property type="entry name" value="FAD-binding_Monooxygenases"/>
</dbReference>
<gene>
    <name evidence="5" type="ORF">DOTSEDRAFT_68033</name>
</gene>
<dbReference type="PANTHER" id="PTHR43098">
    <property type="entry name" value="L-ORNITHINE N(5)-MONOOXYGENASE-RELATED"/>
    <property type="match status" value="1"/>
</dbReference>
<dbReference type="GO" id="GO:0050660">
    <property type="term" value="F:flavin adenine dinucleotide binding"/>
    <property type="evidence" value="ECO:0007669"/>
    <property type="project" value="InterPro"/>
</dbReference>
<dbReference type="InterPro" id="IPR036188">
    <property type="entry name" value="FAD/NAD-bd_sf"/>
</dbReference>